<evidence type="ECO:0000313" key="7">
    <source>
        <dbReference type="Proteomes" id="UP000198942"/>
    </source>
</evidence>
<dbReference type="GO" id="GO:0004803">
    <property type="term" value="F:transposase activity"/>
    <property type="evidence" value="ECO:0007669"/>
    <property type="project" value="InterPro"/>
</dbReference>
<dbReference type="PANTHER" id="PTHR33258:SF1">
    <property type="entry name" value="TRANSPOSASE INSL FOR INSERTION SEQUENCE ELEMENT IS186A-RELATED"/>
    <property type="match status" value="1"/>
</dbReference>
<evidence type="ECO:0000259" key="5">
    <source>
        <dbReference type="Pfam" id="PF01609"/>
    </source>
</evidence>
<evidence type="ECO:0000256" key="4">
    <source>
        <dbReference type="ARBA" id="ARBA00023172"/>
    </source>
</evidence>
<keyword evidence="7" id="KW-1185">Reference proteome</keyword>
<dbReference type="Pfam" id="PF01609">
    <property type="entry name" value="DDE_Tnp_1"/>
    <property type="match status" value="1"/>
</dbReference>
<dbReference type="Proteomes" id="UP000198942">
    <property type="component" value="Unassembled WGS sequence"/>
</dbReference>
<evidence type="ECO:0000256" key="1">
    <source>
        <dbReference type="ARBA" id="ARBA00010075"/>
    </source>
</evidence>
<dbReference type="GO" id="GO:0003677">
    <property type="term" value="F:DNA binding"/>
    <property type="evidence" value="ECO:0007669"/>
    <property type="project" value="UniProtKB-KW"/>
</dbReference>
<evidence type="ECO:0000313" key="6">
    <source>
        <dbReference type="EMBL" id="SEP12216.1"/>
    </source>
</evidence>
<dbReference type="OrthoDB" id="1308160at2"/>
<comment type="similarity">
    <text evidence="1">Belongs to the transposase 11 family.</text>
</comment>
<protein>
    <submittedName>
        <fullName evidence="6">Transposase DDE domain-containing protein</fullName>
    </submittedName>
</protein>
<dbReference type="GO" id="GO:0006313">
    <property type="term" value="P:DNA transposition"/>
    <property type="evidence" value="ECO:0007669"/>
    <property type="project" value="InterPro"/>
</dbReference>
<organism evidence="6 7">
    <name type="scientific">Mucilaginibacter gossypiicola</name>
    <dbReference type="NCBI Taxonomy" id="551995"/>
    <lineage>
        <taxon>Bacteria</taxon>
        <taxon>Pseudomonadati</taxon>
        <taxon>Bacteroidota</taxon>
        <taxon>Sphingobacteriia</taxon>
        <taxon>Sphingobacteriales</taxon>
        <taxon>Sphingobacteriaceae</taxon>
        <taxon>Mucilaginibacter</taxon>
    </lineage>
</organism>
<proteinExistence type="inferred from homology"/>
<name>A0A1H8V9Y8_9SPHI</name>
<dbReference type="PANTHER" id="PTHR33258">
    <property type="entry name" value="TRANSPOSASE INSL FOR INSERTION SEQUENCE ELEMENT IS186A-RELATED"/>
    <property type="match status" value="1"/>
</dbReference>
<sequence>MSANLKIISDLRNFIALSSQNSELRQLFTNSCNAFSRRRKLHFELVVCMLLNFFKRSYDIELSAFFDHMGFQELKATKSAFSQQRSKISSFFFSCLNSTLVDSFYTHYKVDVKRWNGFRVIAVDGSTAYLIDRKEVTEHFGTHGNQRGTVTLSRVLCAFDVLNKITIKAGMYPISCSEQKIALSWLPSYESDMLLIYDRAYPGFTSMFHHQNKETPQPFLMRCPVGFSTEVTAFVKSGVNDAISTIKASKPIRRELREQGFIVKVKGTINIRLIRIVLDDGTIEVLATNLFDQQQYPYKEFKALYFMRWGIETRFNSFKNQLQLEAFSGQKVETILQDFHATVFLSNLQEIISKPAQEKIHHEVSKRKYDYQINKNTAIGIMKNRVIGLLLFKDPEKILIQLQNLFAQYIEPVRPNRKLPRVKKLKRRSGKYKTLTNYKRAI</sequence>
<dbReference type="EMBL" id="FOCL01000027">
    <property type="protein sequence ID" value="SEP12216.1"/>
    <property type="molecule type" value="Genomic_DNA"/>
</dbReference>
<keyword evidence="4" id="KW-0233">DNA recombination</keyword>
<evidence type="ECO:0000256" key="3">
    <source>
        <dbReference type="ARBA" id="ARBA00023125"/>
    </source>
</evidence>
<dbReference type="SUPFAM" id="SSF53098">
    <property type="entry name" value="Ribonuclease H-like"/>
    <property type="match status" value="1"/>
</dbReference>
<feature type="domain" description="Transposase IS4-like" evidence="5">
    <location>
        <begin position="118"/>
        <end position="348"/>
    </location>
</feature>
<gene>
    <name evidence="6" type="ORF">SAMN05192574_1271</name>
</gene>
<evidence type="ECO:0000256" key="2">
    <source>
        <dbReference type="ARBA" id="ARBA00022578"/>
    </source>
</evidence>
<reference evidence="7" key="1">
    <citation type="submission" date="2016-10" db="EMBL/GenBank/DDBJ databases">
        <authorList>
            <person name="Varghese N."/>
            <person name="Submissions S."/>
        </authorList>
    </citation>
    <scope>NUCLEOTIDE SEQUENCE [LARGE SCALE GENOMIC DNA]</scope>
    <source>
        <strain evidence="7">Gh-48</strain>
    </source>
</reference>
<keyword evidence="3" id="KW-0238">DNA-binding</keyword>
<dbReference type="NCBIfam" id="NF033592">
    <property type="entry name" value="transpos_IS4_1"/>
    <property type="match status" value="1"/>
</dbReference>
<dbReference type="InterPro" id="IPR002559">
    <property type="entry name" value="Transposase_11"/>
</dbReference>
<dbReference type="InterPro" id="IPR047952">
    <property type="entry name" value="Transpos_IS4"/>
</dbReference>
<dbReference type="RefSeq" id="WP_091222920.1">
    <property type="nucleotide sequence ID" value="NZ_FOCL01000027.1"/>
</dbReference>
<accession>A0A1H8V9Y8</accession>
<dbReference type="InterPro" id="IPR012337">
    <property type="entry name" value="RNaseH-like_sf"/>
</dbReference>
<dbReference type="AlphaFoldDB" id="A0A1H8V9Y8"/>
<keyword evidence="2" id="KW-0815">Transposition</keyword>